<protein>
    <submittedName>
        <fullName evidence="1">Uncharacterized protein</fullName>
    </submittedName>
</protein>
<organism evidence="1">
    <name type="scientific">Rhizophora mucronata</name>
    <name type="common">Asiatic mangrove</name>
    <dbReference type="NCBI Taxonomy" id="61149"/>
    <lineage>
        <taxon>Eukaryota</taxon>
        <taxon>Viridiplantae</taxon>
        <taxon>Streptophyta</taxon>
        <taxon>Embryophyta</taxon>
        <taxon>Tracheophyta</taxon>
        <taxon>Spermatophyta</taxon>
        <taxon>Magnoliopsida</taxon>
        <taxon>eudicotyledons</taxon>
        <taxon>Gunneridae</taxon>
        <taxon>Pentapetalae</taxon>
        <taxon>rosids</taxon>
        <taxon>fabids</taxon>
        <taxon>Malpighiales</taxon>
        <taxon>Rhizophoraceae</taxon>
        <taxon>Rhizophora</taxon>
    </lineage>
</organism>
<name>A0A2P2P5T7_RHIMU</name>
<accession>A0A2P2P5T7</accession>
<proteinExistence type="predicted"/>
<sequence>MSRTVVGYQVFPSSKRFNNYPLAKERIVKCTHNSYNLI</sequence>
<evidence type="ECO:0000313" key="1">
    <source>
        <dbReference type="EMBL" id="MBX50039.1"/>
    </source>
</evidence>
<dbReference type="AlphaFoldDB" id="A0A2P2P5T7"/>
<dbReference type="EMBL" id="GGEC01069555">
    <property type="protein sequence ID" value="MBX50039.1"/>
    <property type="molecule type" value="Transcribed_RNA"/>
</dbReference>
<reference evidence="1" key="1">
    <citation type="submission" date="2018-02" db="EMBL/GenBank/DDBJ databases">
        <title>Rhizophora mucronata_Transcriptome.</title>
        <authorList>
            <person name="Meera S.P."/>
            <person name="Sreeshan A."/>
            <person name="Augustine A."/>
        </authorList>
    </citation>
    <scope>NUCLEOTIDE SEQUENCE</scope>
    <source>
        <tissue evidence="1">Leaf</tissue>
    </source>
</reference>